<reference evidence="2" key="2">
    <citation type="journal article" date="2023" name="Microbiol Resour">
        <title>Decontamination and Annotation of the Draft Genome Sequence of the Oomycete Lagenidium giganteum ARSEF 373.</title>
        <authorList>
            <person name="Morgan W.R."/>
            <person name="Tartar A."/>
        </authorList>
    </citation>
    <scope>NUCLEOTIDE SEQUENCE</scope>
    <source>
        <strain evidence="2">ARSEF 373</strain>
    </source>
</reference>
<feature type="signal peptide" evidence="1">
    <location>
        <begin position="1"/>
        <end position="17"/>
    </location>
</feature>
<gene>
    <name evidence="2" type="ORF">N0F65_001430</name>
</gene>
<sequence length="86" mass="9505">MLLAFSLRGCFALTSEAFPAIGVLHRIYTSATIWTPLQRQIARGRSVHLLTHCRGHFVVASSLRQHFPSTKQCFPPAVASIQLACI</sequence>
<accession>A0AAV2YY39</accession>
<reference evidence="2" key="1">
    <citation type="submission" date="2022-11" db="EMBL/GenBank/DDBJ databases">
        <authorList>
            <person name="Morgan W.R."/>
            <person name="Tartar A."/>
        </authorList>
    </citation>
    <scope>NUCLEOTIDE SEQUENCE</scope>
    <source>
        <strain evidence="2">ARSEF 373</strain>
    </source>
</reference>
<feature type="chain" id="PRO_5043674218" description="Secreted protein" evidence="1">
    <location>
        <begin position="18"/>
        <end position="86"/>
    </location>
</feature>
<evidence type="ECO:0000313" key="2">
    <source>
        <dbReference type="EMBL" id="DAZ99602.1"/>
    </source>
</evidence>
<comment type="caution">
    <text evidence="2">The sequence shown here is derived from an EMBL/GenBank/DDBJ whole genome shotgun (WGS) entry which is preliminary data.</text>
</comment>
<evidence type="ECO:0000256" key="1">
    <source>
        <dbReference type="SAM" id="SignalP"/>
    </source>
</evidence>
<dbReference type="EMBL" id="DAKRPA010000080">
    <property type="protein sequence ID" value="DAZ99602.1"/>
    <property type="molecule type" value="Genomic_DNA"/>
</dbReference>
<evidence type="ECO:0008006" key="4">
    <source>
        <dbReference type="Google" id="ProtNLM"/>
    </source>
</evidence>
<protein>
    <recommendedName>
        <fullName evidence="4">Secreted protein</fullName>
    </recommendedName>
</protein>
<keyword evidence="3" id="KW-1185">Reference proteome</keyword>
<dbReference type="AlphaFoldDB" id="A0AAV2YY39"/>
<evidence type="ECO:0000313" key="3">
    <source>
        <dbReference type="Proteomes" id="UP001146120"/>
    </source>
</evidence>
<proteinExistence type="predicted"/>
<name>A0AAV2YY39_9STRA</name>
<dbReference type="Proteomes" id="UP001146120">
    <property type="component" value="Unassembled WGS sequence"/>
</dbReference>
<organism evidence="2 3">
    <name type="scientific">Lagenidium giganteum</name>
    <dbReference type="NCBI Taxonomy" id="4803"/>
    <lineage>
        <taxon>Eukaryota</taxon>
        <taxon>Sar</taxon>
        <taxon>Stramenopiles</taxon>
        <taxon>Oomycota</taxon>
        <taxon>Peronosporomycetes</taxon>
        <taxon>Pythiales</taxon>
        <taxon>Pythiaceae</taxon>
    </lineage>
</organism>
<keyword evidence="1" id="KW-0732">Signal</keyword>